<keyword evidence="3" id="KW-0949">S-adenosyl-L-methionine</keyword>
<evidence type="ECO:0000313" key="6">
    <source>
        <dbReference type="Proteomes" id="UP001230188"/>
    </source>
</evidence>
<dbReference type="EMBL" id="JAQMWT010000322">
    <property type="protein sequence ID" value="KAJ8604764.1"/>
    <property type="molecule type" value="Genomic_DNA"/>
</dbReference>
<dbReference type="InterPro" id="IPR029063">
    <property type="entry name" value="SAM-dependent_MTases_sf"/>
</dbReference>
<dbReference type="Pfam" id="PF00891">
    <property type="entry name" value="Methyltransf_2"/>
    <property type="match status" value="1"/>
</dbReference>
<dbReference type="SUPFAM" id="SSF53335">
    <property type="entry name" value="S-adenosyl-L-methionine-dependent methyltransferases"/>
    <property type="match status" value="1"/>
</dbReference>
<dbReference type="PROSITE" id="PS51683">
    <property type="entry name" value="SAM_OMT_II"/>
    <property type="match status" value="1"/>
</dbReference>
<comment type="caution">
    <text evidence="5">The sequence shown here is derived from an EMBL/GenBank/DDBJ whole genome shotgun (WGS) entry which is preliminary data.</text>
</comment>
<dbReference type="CDD" id="cd02440">
    <property type="entry name" value="AdoMet_MTases"/>
    <property type="match status" value="1"/>
</dbReference>
<dbReference type="SUPFAM" id="SSF46785">
    <property type="entry name" value="Winged helix' DNA-binding domain"/>
    <property type="match status" value="1"/>
</dbReference>
<dbReference type="AlphaFoldDB" id="A0AAD7XQ64"/>
<dbReference type="Proteomes" id="UP001230188">
    <property type="component" value="Unassembled WGS sequence"/>
</dbReference>
<sequence>MRSRNLFVCAVAMLGVMLRSEWLAFSGRVWMRDLLIRAAEAAAPPAVRVHEIVAGQARAMTLFHLLNLGIFDELAEKGPTACRELGRGTFSEVGASFACRYARFGAGAGLLERLANGSVALTEAGKLLVSNHPTSMRDYVMIKFDQRYYESERRVGEPSNLAAREPKSGFKLATGLEFFDYMKTAPDFADLFDAGMQGFSAAVDRVIVADYEVSPSATVCDVGGGTGHLLASFLQEYPKARGILFDQDEQVKAALQKGPLRPFAERTQFVATNFFETLSPVTATCDVIFMKWIVHDWGDEDAVQILRNVAAAALPGATLVLFEMTLDVDGPSFERLKHVTDFYMLNLPVGARERTLADPPRHCFAIDSQYSE</sequence>
<gene>
    <name evidence="5" type="ORF">CTAYLR_000997</name>
</gene>
<keyword evidence="1" id="KW-0489">Methyltransferase</keyword>
<evidence type="ECO:0000256" key="2">
    <source>
        <dbReference type="ARBA" id="ARBA00022679"/>
    </source>
</evidence>
<proteinExistence type="predicted"/>
<reference evidence="5" key="1">
    <citation type="submission" date="2023-01" db="EMBL/GenBank/DDBJ databases">
        <title>Metagenome sequencing of chrysophaentin producing Chrysophaeum taylorii.</title>
        <authorList>
            <person name="Davison J."/>
            <person name="Bewley C."/>
        </authorList>
    </citation>
    <scope>NUCLEOTIDE SEQUENCE</scope>
    <source>
        <strain evidence="5">NIES-1699</strain>
    </source>
</reference>
<dbReference type="InterPro" id="IPR036390">
    <property type="entry name" value="WH_DNA-bd_sf"/>
</dbReference>
<dbReference type="InterPro" id="IPR036388">
    <property type="entry name" value="WH-like_DNA-bd_sf"/>
</dbReference>
<dbReference type="PANTHER" id="PTHR43712">
    <property type="entry name" value="PUTATIVE (AFU_ORTHOLOGUE AFUA_4G14580)-RELATED"/>
    <property type="match status" value="1"/>
</dbReference>
<evidence type="ECO:0000256" key="3">
    <source>
        <dbReference type="ARBA" id="ARBA00022691"/>
    </source>
</evidence>
<dbReference type="Gene3D" id="3.40.50.150">
    <property type="entry name" value="Vaccinia Virus protein VP39"/>
    <property type="match status" value="1"/>
</dbReference>
<dbReference type="Gene3D" id="1.10.10.10">
    <property type="entry name" value="Winged helix-like DNA-binding domain superfamily/Winged helix DNA-binding domain"/>
    <property type="match status" value="1"/>
</dbReference>
<dbReference type="GO" id="GO:0032259">
    <property type="term" value="P:methylation"/>
    <property type="evidence" value="ECO:0007669"/>
    <property type="project" value="UniProtKB-KW"/>
</dbReference>
<feature type="domain" description="O-methyltransferase C-terminal" evidence="4">
    <location>
        <begin position="168"/>
        <end position="355"/>
    </location>
</feature>
<name>A0AAD7XQ64_9STRA</name>
<organism evidence="5 6">
    <name type="scientific">Chrysophaeum taylorii</name>
    <dbReference type="NCBI Taxonomy" id="2483200"/>
    <lineage>
        <taxon>Eukaryota</taxon>
        <taxon>Sar</taxon>
        <taxon>Stramenopiles</taxon>
        <taxon>Ochrophyta</taxon>
        <taxon>Pelagophyceae</taxon>
        <taxon>Pelagomonadales</taxon>
        <taxon>Pelagomonadaceae</taxon>
        <taxon>Chrysophaeum</taxon>
    </lineage>
</organism>
<evidence type="ECO:0000256" key="1">
    <source>
        <dbReference type="ARBA" id="ARBA00022603"/>
    </source>
</evidence>
<keyword evidence="2" id="KW-0808">Transferase</keyword>
<accession>A0AAD7XQ64</accession>
<evidence type="ECO:0000313" key="5">
    <source>
        <dbReference type="EMBL" id="KAJ8604764.1"/>
    </source>
</evidence>
<keyword evidence="6" id="KW-1185">Reference proteome</keyword>
<dbReference type="InterPro" id="IPR016461">
    <property type="entry name" value="COMT-like"/>
</dbReference>
<dbReference type="GO" id="GO:0008171">
    <property type="term" value="F:O-methyltransferase activity"/>
    <property type="evidence" value="ECO:0007669"/>
    <property type="project" value="InterPro"/>
</dbReference>
<evidence type="ECO:0000259" key="4">
    <source>
        <dbReference type="Pfam" id="PF00891"/>
    </source>
</evidence>
<protein>
    <recommendedName>
        <fullName evidence="4">O-methyltransferase C-terminal domain-containing protein</fullName>
    </recommendedName>
</protein>
<dbReference type="InterPro" id="IPR001077">
    <property type="entry name" value="COMT_C"/>
</dbReference>
<dbReference type="PANTHER" id="PTHR43712:SF2">
    <property type="entry name" value="O-METHYLTRANSFERASE CICE"/>
    <property type="match status" value="1"/>
</dbReference>